<sequence length="55" mass="6544">MWSLENWFLLPASKFIQVRFSQNVQIHNTIASIYDTPWHLLKLQIKGSSLFYGQF</sequence>
<protein>
    <submittedName>
        <fullName evidence="1">Uncharacterized protein</fullName>
    </submittedName>
</protein>
<proteinExistence type="predicted"/>
<evidence type="ECO:0000313" key="2">
    <source>
        <dbReference type="Proteomes" id="UP000001075"/>
    </source>
</evidence>
<dbReference type="AlphaFoldDB" id="G3IAG5"/>
<evidence type="ECO:0000313" key="1">
    <source>
        <dbReference type="EMBL" id="EGV98867.1"/>
    </source>
</evidence>
<dbReference type="InParanoid" id="G3IAG5"/>
<reference evidence="2" key="1">
    <citation type="journal article" date="2011" name="Nat. Biotechnol.">
        <title>The genomic sequence of the Chinese hamster ovary (CHO)-K1 cell line.</title>
        <authorList>
            <person name="Xu X."/>
            <person name="Nagarajan H."/>
            <person name="Lewis N.E."/>
            <person name="Pan S."/>
            <person name="Cai Z."/>
            <person name="Liu X."/>
            <person name="Chen W."/>
            <person name="Xie M."/>
            <person name="Wang W."/>
            <person name="Hammond S."/>
            <person name="Andersen M.R."/>
            <person name="Neff N."/>
            <person name="Passarelli B."/>
            <person name="Koh W."/>
            <person name="Fan H.C."/>
            <person name="Wang J."/>
            <person name="Gui Y."/>
            <person name="Lee K.H."/>
            <person name="Betenbaugh M.J."/>
            <person name="Quake S.R."/>
            <person name="Famili I."/>
            <person name="Palsson B.O."/>
            <person name="Wang J."/>
        </authorList>
    </citation>
    <scope>NUCLEOTIDE SEQUENCE [LARGE SCALE GENOMIC DNA]</scope>
    <source>
        <strain evidence="2">CHO K1 cell line</strain>
    </source>
</reference>
<name>G3IAG5_CRIGR</name>
<gene>
    <name evidence="1" type="ORF">I79_020588</name>
</gene>
<accession>G3IAG5</accession>
<dbReference type="EMBL" id="JH001707">
    <property type="protein sequence ID" value="EGV98867.1"/>
    <property type="molecule type" value="Genomic_DNA"/>
</dbReference>
<dbReference type="Proteomes" id="UP000001075">
    <property type="component" value="Unassembled WGS sequence"/>
</dbReference>
<organism evidence="1 2">
    <name type="scientific">Cricetulus griseus</name>
    <name type="common">Chinese hamster</name>
    <name type="synonym">Cricetulus barabensis griseus</name>
    <dbReference type="NCBI Taxonomy" id="10029"/>
    <lineage>
        <taxon>Eukaryota</taxon>
        <taxon>Metazoa</taxon>
        <taxon>Chordata</taxon>
        <taxon>Craniata</taxon>
        <taxon>Vertebrata</taxon>
        <taxon>Euteleostomi</taxon>
        <taxon>Mammalia</taxon>
        <taxon>Eutheria</taxon>
        <taxon>Euarchontoglires</taxon>
        <taxon>Glires</taxon>
        <taxon>Rodentia</taxon>
        <taxon>Myomorpha</taxon>
        <taxon>Muroidea</taxon>
        <taxon>Cricetidae</taxon>
        <taxon>Cricetinae</taxon>
        <taxon>Cricetulus</taxon>
    </lineage>
</organism>